<keyword evidence="4 14" id="KW-0456">Lyase</keyword>
<dbReference type="Proteomes" id="UP000004968">
    <property type="component" value="Unassembled WGS sequence"/>
</dbReference>
<dbReference type="PANTHER" id="PTHR38481:SF1">
    <property type="entry name" value="HYALURONATE LYASE"/>
    <property type="match status" value="1"/>
</dbReference>
<accession>D3AI94</accession>
<evidence type="ECO:0000256" key="8">
    <source>
        <dbReference type="SAM" id="MobiDB-lite"/>
    </source>
</evidence>
<evidence type="ECO:0000256" key="4">
    <source>
        <dbReference type="ARBA" id="ARBA00023239"/>
    </source>
</evidence>
<feature type="compositionally biased region" description="Polar residues" evidence="8">
    <location>
        <begin position="64"/>
        <end position="73"/>
    </location>
</feature>
<dbReference type="SUPFAM" id="SSF49863">
    <property type="entry name" value="Hyaluronate lyase-like, C-terminal domain"/>
    <property type="match status" value="1"/>
</dbReference>
<dbReference type="Gene3D" id="2.70.98.10">
    <property type="match status" value="1"/>
</dbReference>
<dbReference type="GO" id="GO:0016837">
    <property type="term" value="F:carbon-oxygen lyase activity, acting on polysaccharides"/>
    <property type="evidence" value="ECO:0007669"/>
    <property type="project" value="UniProtKB-ARBA"/>
</dbReference>
<evidence type="ECO:0000259" key="10">
    <source>
        <dbReference type="Pfam" id="PF02278"/>
    </source>
</evidence>
<feature type="active site" evidence="5">
    <location>
        <position position="597"/>
    </location>
</feature>
<evidence type="ECO:0000313" key="15">
    <source>
        <dbReference type="Proteomes" id="UP000004968"/>
    </source>
</evidence>
<dbReference type="PROSITE" id="PS51170">
    <property type="entry name" value="CW"/>
    <property type="match status" value="1"/>
</dbReference>
<protein>
    <submittedName>
        <fullName evidence="14">Polysaccharide lyase family 8, super-sandwich domain protein</fullName>
    </submittedName>
</protein>
<feature type="compositionally biased region" description="Low complexity" evidence="8">
    <location>
        <begin position="1399"/>
        <end position="1410"/>
    </location>
</feature>
<dbReference type="SUPFAM" id="SSF48230">
    <property type="entry name" value="Chondroitin AC/alginate lyase"/>
    <property type="match status" value="1"/>
</dbReference>
<dbReference type="InterPro" id="IPR018337">
    <property type="entry name" value="Cell_wall/Cho-bd_repeat"/>
</dbReference>
<dbReference type="InterPro" id="IPR011071">
    <property type="entry name" value="Lyase_8-like_C"/>
</dbReference>
<sequence length="1515" mass="166584">MKKQRKVNRCSAKAAAVILAAAMVVQTTTPALALAQLGEGADARSAVSTASQSNAAKGDKHSDTAPSRASGSNAEKLEKATFSNAMRKEVKNLHPNGSFEFTGKTTNTNYQKVWVNEIMPIGWSMWPTPTGSEKMSFEIVTDPEEAADGDNYLHIRSENTASRLGISYPIKNIADLADQYLCTFQLKAEDVKGTGFNGRLTWLKKSGSGNYIETAKITGTSDGWVQYGLISPDQPADATGIQVEFYANNLSGEISLDDVQILPTYKLSLNKTETTMLTGDTLELTATCSDGYDEEVTWSSKDPAIADVDENGVVTAYAMGMVEIVAKTDTFHEAICKISIEDGELRPYYEAIRDSWRDRLTGNSMEDTDDEDYKAMMADLTETAKKNWDTMEKGGNDRAFLWEDIDFTYQKQNTASNVTEGLGTGFSRIEQMATAYSAKGSSLYHDEDLKADIIGAMEWVYATMYNDTMDVTKDIYGNWWHWFIGMPQSLCNTVILMYDDLDPEFIEREAKTLENFNEDPNYRYHTTGGNRLPLDSANLIDTSLVSALRASIGETALPLNMAKDALEKNLGFTSEGNGYYEDGSYIDHGNLAYTGGYGATLLGGIEKLLFITSDSPWEADSDKLTSIFQWIWNGIRPLYADGAMMDMTTGRGIARPSTNEHTVGKGLLKPISHLAAIAPEDERDAFRTFARTEVLAGLEYEEDFFIGMTVADMTAMKNLITDNSLGKDDEIYHKNFGAMDKAVYHGENFDLGISMYSKRTGSFEYGNKENRKGWHMSDGALYLYNKDQAHYADVYWPTVDPHRLAGITTDHTEGFIPSDDSWGPHVSTKNWVGGSSVLDQYGSVGMDFEGELPNGGISSLKAKKSWFTFPNGAAALGAGITSNENKATETIVDNRKAMEDAANTIWVNGTEAELTVGNPAVMPAKWALLEGNNGEQQNIGYYFPEETEITVLKETRTGNWKDINGAIVAGSANDKEIIRSYISLAVDHGTNPQDETYSYVLLPGKNADEMAEFAENPEIKVLANTSSVQAVENTAYGVSGYNFWTAYDGEELEVSAKTPASVTIAKEDGTVTAGISNPTQNGKDTVILLNGFYEPAEMDKGVTVTTEDGRTVITIKGASDLGKTYTVVLESMDKKLADWQNKLQNITREDAADVEVMIKELQNLDTENLNEEQKSLIDSLLETAGSKLVLINSVNEVMAPISKVDEVTFENADAVEEYLKKYGELTEAEKAVASEADKAKIAALTAGFQTENVHTAAEGVTVKAVYGTVDVRTMLLLHDESAAADFYQETISEGETLLHVFKPALLLKDSILSLNDYPVNITMKAPALASGEQGILKLYSFTSAGKARAAISASELSFTDNRNGTITFEAKYDGIYGFALAKDTEPAPAPEPVPDKKPSGSSGNSSESVSDGVWVQDANGWWFNHYNGTWPAAQWKWIKGSWYHFNEAGYMQTGWILDKGFWYYLRPDGSMVADDWVFYKDHWYYLTRNGEMAANTSVTWKGIVYHLGADGVMEE</sequence>
<dbReference type="EMBL" id="ACIO01000273">
    <property type="protein sequence ID" value="EFC98461.1"/>
    <property type="molecule type" value="Genomic_DNA"/>
</dbReference>
<feature type="active site" evidence="5">
    <location>
        <position position="588"/>
    </location>
</feature>
<dbReference type="Gene3D" id="2.60.220.10">
    <property type="entry name" value="Polysaccharide lyase family 8-like, C-terminal"/>
    <property type="match status" value="1"/>
</dbReference>
<evidence type="ECO:0000256" key="7">
    <source>
        <dbReference type="SAM" id="Coils"/>
    </source>
</evidence>
<dbReference type="Pfam" id="PF02278">
    <property type="entry name" value="Lyase_8"/>
    <property type="match status" value="1"/>
</dbReference>
<dbReference type="CDD" id="cd01083">
    <property type="entry name" value="GAG_Lyase"/>
    <property type="match status" value="1"/>
</dbReference>
<dbReference type="InterPro" id="IPR038970">
    <property type="entry name" value="Lyase_8"/>
</dbReference>
<dbReference type="RefSeq" id="WP_006773807.1">
    <property type="nucleotide sequence ID" value="NZ_GG667663.1"/>
</dbReference>
<dbReference type="PANTHER" id="PTHR38481">
    <property type="entry name" value="HYALURONATE LYASE"/>
    <property type="match status" value="1"/>
</dbReference>
<feature type="chain" id="PRO_5003041700" evidence="9">
    <location>
        <begin position="34"/>
        <end position="1515"/>
    </location>
</feature>
<dbReference type="SUPFAM" id="SSF69360">
    <property type="entry name" value="Cell wall binding repeat"/>
    <property type="match status" value="1"/>
</dbReference>
<evidence type="ECO:0000256" key="6">
    <source>
        <dbReference type="PROSITE-ProRule" id="PRU00591"/>
    </source>
</evidence>
<dbReference type="SUPFAM" id="SSF49373">
    <property type="entry name" value="Invasin/intimin cell-adhesion fragments"/>
    <property type="match status" value="1"/>
</dbReference>
<evidence type="ECO:0000259" key="13">
    <source>
        <dbReference type="Pfam" id="PF08124"/>
    </source>
</evidence>
<dbReference type="Gene3D" id="2.60.120.260">
    <property type="entry name" value="Galactose-binding domain-like"/>
    <property type="match status" value="1"/>
</dbReference>
<dbReference type="GeneID" id="93151229"/>
<feature type="active site" evidence="5">
    <location>
        <position position="651"/>
    </location>
</feature>
<dbReference type="InterPro" id="IPR011013">
    <property type="entry name" value="Gal_mutarotase_sf_dom"/>
</dbReference>
<dbReference type="Pfam" id="PF19127">
    <property type="entry name" value="Choline_bind_3"/>
    <property type="match status" value="1"/>
</dbReference>
<dbReference type="Gene3D" id="2.10.270.10">
    <property type="entry name" value="Cholin Binding"/>
    <property type="match status" value="1"/>
</dbReference>
<name>D3AI94_9FIRM</name>
<evidence type="ECO:0000256" key="1">
    <source>
        <dbReference type="ARBA" id="ARBA00006699"/>
    </source>
</evidence>
<feature type="domain" description="Polysaccharide lyase 8 N-terminal alpha-helical" evidence="13">
    <location>
        <begin position="356"/>
        <end position="688"/>
    </location>
</feature>
<dbReference type="InterPro" id="IPR012970">
    <property type="entry name" value="Lyase_8_alpha_N"/>
</dbReference>
<dbReference type="InterPro" id="IPR014718">
    <property type="entry name" value="GH-type_carb-bd"/>
</dbReference>
<dbReference type="GO" id="GO:0005576">
    <property type="term" value="C:extracellular region"/>
    <property type="evidence" value="ECO:0007669"/>
    <property type="project" value="InterPro"/>
</dbReference>
<dbReference type="InterPro" id="IPR004103">
    <property type="entry name" value="Lyase_8_C"/>
</dbReference>
<evidence type="ECO:0000259" key="11">
    <source>
        <dbReference type="Pfam" id="PF02368"/>
    </source>
</evidence>
<organism evidence="14 15">
    <name type="scientific">Hungatella hathewayi DSM 13479</name>
    <dbReference type="NCBI Taxonomy" id="566550"/>
    <lineage>
        <taxon>Bacteria</taxon>
        <taxon>Bacillati</taxon>
        <taxon>Bacillota</taxon>
        <taxon>Clostridia</taxon>
        <taxon>Lachnospirales</taxon>
        <taxon>Lachnospiraceae</taxon>
        <taxon>Hungatella</taxon>
    </lineage>
</organism>
<dbReference type="GO" id="GO:0005975">
    <property type="term" value="P:carbohydrate metabolic process"/>
    <property type="evidence" value="ECO:0007669"/>
    <property type="project" value="InterPro"/>
</dbReference>
<dbReference type="HOGENOM" id="CLU_247989_0_0_9"/>
<proteinExistence type="inferred from homology"/>
<dbReference type="Pfam" id="PF08124">
    <property type="entry name" value="Lyase_8_N"/>
    <property type="match status" value="1"/>
</dbReference>
<feature type="region of interest" description="Disordered" evidence="8">
    <location>
        <begin position="46"/>
        <end position="75"/>
    </location>
</feature>
<feature type="signal peptide" evidence="9">
    <location>
        <begin position="1"/>
        <end position="33"/>
    </location>
</feature>
<dbReference type="Pfam" id="PF02884">
    <property type="entry name" value="Lyase_8_C"/>
    <property type="match status" value="1"/>
</dbReference>
<evidence type="ECO:0000256" key="3">
    <source>
        <dbReference type="ARBA" id="ARBA00022737"/>
    </source>
</evidence>
<evidence type="ECO:0000256" key="9">
    <source>
        <dbReference type="SAM" id="SignalP"/>
    </source>
</evidence>
<gene>
    <name evidence="14" type="ORF">CLOSTHATH_03334</name>
</gene>
<comment type="similarity">
    <text evidence="1">Belongs to the polysaccharide lyase 8 family.</text>
</comment>
<dbReference type="Pfam" id="PF02368">
    <property type="entry name" value="Big_2"/>
    <property type="match status" value="1"/>
</dbReference>
<feature type="compositionally biased region" description="Polar residues" evidence="8">
    <location>
        <begin position="46"/>
        <end position="55"/>
    </location>
</feature>
<reference evidence="14 15" key="1">
    <citation type="submission" date="2010-01" db="EMBL/GenBank/DDBJ databases">
        <authorList>
            <person name="Weinstock G."/>
            <person name="Sodergren E."/>
            <person name="Clifton S."/>
            <person name="Fulton L."/>
            <person name="Fulton B."/>
            <person name="Courtney L."/>
            <person name="Fronick C."/>
            <person name="Harrison M."/>
            <person name="Strong C."/>
            <person name="Farmer C."/>
            <person name="Delahaunty K."/>
            <person name="Markovic C."/>
            <person name="Hall O."/>
            <person name="Minx P."/>
            <person name="Tomlinson C."/>
            <person name="Mitreva M."/>
            <person name="Nelson J."/>
            <person name="Hou S."/>
            <person name="Wollam A."/>
            <person name="Pepin K.H."/>
            <person name="Johnson M."/>
            <person name="Bhonagiri V."/>
            <person name="Nash W.E."/>
            <person name="Warren W."/>
            <person name="Chinwalla A."/>
            <person name="Mardis E.R."/>
            <person name="Wilson R.K."/>
        </authorList>
    </citation>
    <scope>NUCLEOTIDE SEQUENCE [LARGE SCALE GENOMIC DNA]</scope>
    <source>
        <strain evidence="14 15">DSM 13479</strain>
    </source>
</reference>
<dbReference type="InterPro" id="IPR003343">
    <property type="entry name" value="Big_2"/>
</dbReference>
<keyword evidence="7" id="KW-0175">Coiled coil</keyword>
<feature type="coiled-coil region" evidence="7">
    <location>
        <begin position="1129"/>
        <end position="1174"/>
    </location>
</feature>
<feature type="repeat" description="Cell wall-binding" evidence="6">
    <location>
        <begin position="1452"/>
        <end position="1471"/>
    </location>
</feature>
<feature type="domain" description="Polysaccharide lyase family 8 C-terminal" evidence="12">
    <location>
        <begin position="1020"/>
        <end position="1083"/>
    </location>
</feature>
<keyword evidence="2 9" id="KW-0732">Signal</keyword>
<dbReference type="InterPro" id="IPR003159">
    <property type="entry name" value="Lyase_8_central_dom"/>
</dbReference>
<evidence type="ECO:0000256" key="2">
    <source>
        <dbReference type="ARBA" id="ARBA00022729"/>
    </source>
</evidence>
<dbReference type="InterPro" id="IPR008964">
    <property type="entry name" value="Invasin/intimin_cell_adhesion"/>
</dbReference>
<dbReference type="SUPFAM" id="SSF74650">
    <property type="entry name" value="Galactose mutarotase-like"/>
    <property type="match status" value="1"/>
</dbReference>
<dbReference type="GO" id="GO:0030246">
    <property type="term" value="F:carbohydrate binding"/>
    <property type="evidence" value="ECO:0007669"/>
    <property type="project" value="InterPro"/>
</dbReference>
<evidence type="ECO:0000259" key="12">
    <source>
        <dbReference type="Pfam" id="PF02884"/>
    </source>
</evidence>
<feature type="region of interest" description="Disordered" evidence="8">
    <location>
        <begin position="1385"/>
        <end position="1410"/>
    </location>
</feature>
<feature type="domain" description="BIG2" evidence="11">
    <location>
        <begin position="268"/>
        <end position="336"/>
    </location>
</feature>
<feature type="domain" description="Polysaccharide lyase family 8 central" evidence="10">
    <location>
        <begin position="733"/>
        <end position="1005"/>
    </location>
</feature>
<comment type="caution">
    <text evidence="14">The sequence shown here is derived from an EMBL/GenBank/DDBJ whole genome shotgun (WGS) entry which is preliminary data.</text>
</comment>
<dbReference type="InterPro" id="IPR008929">
    <property type="entry name" value="Chondroitin_lyas"/>
</dbReference>
<keyword evidence="3" id="KW-0677">Repeat</keyword>
<evidence type="ECO:0000313" key="14">
    <source>
        <dbReference type="EMBL" id="EFC98461.1"/>
    </source>
</evidence>
<evidence type="ECO:0000256" key="5">
    <source>
        <dbReference type="PIRSR" id="PIRSR638970-1"/>
    </source>
</evidence>
<dbReference type="Gene3D" id="2.60.40.1080">
    <property type="match status" value="1"/>
</dbReference>
<dbReference type="Gene3D" id="1.50.10.100">
    <property type="entry name" value="Chondroitin AC/alginate lyase"/>
    <property type="match status" value="1"/>
</dbReference>